<dbReference type="Pfam" id="PF00743">
    <property type="entry name" value="FMO-like"/>
    <property type="match status" value="1"/>
</dbReference>
<dbReference type="AlphaFoldDB" id="A0AA35WEF4"/>
<accession>A0AA35WEF4</accession>
<evidence type="ECO:0000256" key="1">
    <source>
        <dbReference type="ARBA" id="ARBA00001974"/>
    </source>
</evidence>
<evidence type="ECO:0000256" key="2">
    <source>
        <dbReference type="ARBA" id="ARBA00010139"/>
    </source>
</evidence>
<dbReference type="EMBL" id="CASHTH010001033">
    <property type="protein sequence ID" value="CAI8010407.1"/>
    <property type="molecule type" value="Genomic_DNA"/>
</dbReference>
<protein>
    <recommendedName>
        <fullName evidence="8">Flavin-containing monooxygenase</fullName>
        <ecNumber evidence="8">1.-.-.-</ecNumber>
    </recommendedName>
</protein>
<evidence type="ECO:0000313" key="9">
    <source>
        <dbReference type="EMBL" id="CAI8010407.1"/>
    </source>
</evidence>
<dbReference type="InterPro" id="IPR020946">
    <property type="entry name" value="Flavin_mOase-like"/>
</dbReference>
<keyword evidence="6 8" id="KW-0560">Oxidoreductase</keyword>
<dbReference type="Gene3D" id="3.50.50.60">
    <property type="entry name" value="FAD/NAD(P)-binding domain"/>
    <property type="match status" value="2"/>
</dbReference>
<dbReference type="InterPro" id="IPR050775">
    <property type="entry name" value="FAD-binding_Monooxygenases"/>
</dbReference>
<dbReference type="GO" id="GO:0050660">
    <property type="term" value="F:flavin adenine dinucleotide binding"/>
    <property type="evidence" value="ECO:0007669"/>
    <property type="project" value="InterPro"/>
</dbReference>
<dbReference type="GO" id="GO:0050661">
    <property type="term" value="F:NADP binding"/>
    <property type="evidence" value="ECO:0007669"/>
    <property type="project" value="InterPro"/>
</dbReference>
<comment type="caution">
    <text evidence="9">The sequence shown here is derived from an EMBL/GenBank/DDBJ whole genome shotgun (WGS) entry which is preliminary data.</text>
</comment>
<name>A0AA35WEF4_GEOBA</name>
<sequence length="544" mass="60928">MTSSLENNSATGTRSDDGVAEFDAIVVGAGVTGLYSLYRLRELGFSVQAFEDGTGVGGTWYWNRYPGARFDSESYTYGYSFSEDLLQEWDWKELYSGQPENERYLNYVADKFDLRRNIRLNSRVVSAVFDEDDNRWEVEIADGYRARAQFLITAVGILSAHYIPDFEGIDSFEGQWCHTGRWPAEGMDLAGKRVGVVGTGATGVQLITEIAKEVAHLTVFQRTANYCAPLRNRLIDDQMQQEIKASYPEIFEKCLETPGSFMHQFDPRSGLDVPPEERMDQYEALWAEPGFKEWLSNFYDVMLPGEANEDYAEFGRNKIRERVHDPEVAEMLVPKDHMFGSKRLPCESGYYEVYNQDNVLLVDVREAPIERITPKGLKTAAAEYELDVIIFATGYDAVTGSLNRMRIQGLGGETLQEKFANGPRAYMGISSSGFPNLFTVNAASVGNFVRAAEPLVDWVTECIDYVRNKGYARVAATPTAEEEWVQHVCEGGAKILRTQANSWFVGANIPGKARVLLTAPDSAPAMRAKRAEVVANGYEGFAME</sequence>
<dbReference type="SUPFAM" id="SSF51905">
    <property type="entry name" value="FAD/NAD(P)-binding domain"/>
    <property type="match status" value="2"/>
</dbReference>
<dbReference type="EC" id="1.-.-.-" evidence="8"/>
<evidence type="ECO:0000256" key="3">
    <source>
        <dbReference type="ARBA" id="ARBA00022630"/>
    </source>
</evidence>
<dbReference type="PANTHER" id="PTHR43098:SF3">
    <property type="entry name" value="L-ORNITHINE N(5)-MONOOXYGENASE-RELATED"/>
    <property type="match status" value="1"/>
</dbReference>
<comment type="cofactor">
    <cofactor evidence="1 8">
        <name>FAD</name>
        <dbReference type="ChEBI" id="CHEBI:57692"/>
    </cofactor>
</comment>
<organism evidence="9 10">
    <name type="scientific">Geodia barretti</name>
    <name type="common">Barrett's horny sponge</name>
    <dbReference type="NCBI Taxonomy" id="519541"/>
    <lineage>
        <taxon>Eukaryota</taxon>
        <taxon>Metazoa</taxon>
        <taxon>Porifera</taxon>
        <taxon>Demospongiae</taxon>
        <taxon>Heteroscleromorpha</taxon>
        <taxon>Tetractinellida</taxon>
        <taxon>Astrophorina</taxon>
        <taxon>Geodiidae</taxon>
        <taxon>Geodia</taxon>
    </lineage>
</organism>
<reference evidence="9" key="1">
    <citation type="submission" date="2023-03" db="EMBL/GenBank/DDBJ databases">
        <authorList>
            <person name="Steffen K."/>
            <person name="Cardenas P."/>
        </authorList>
    </citation>
    <scope>NUCLEOTIDE SEQUENCE</scope>
</reference>
<dbReference type="Proteomes" id="UP001174909">
    <property type="component" value="Unassembled WGS sequence"/>
</dbReference>
<keyword evidence="4 8" id="KW-0274">FAD</keyword>
<keyword evidence="3 8" id="KW-0285">Flavoprotein</keyword>
<proteinExistence type="inferred from homology"/>
<evidence type="ECO:0000256" key="4">
    <source>
        <dbReference type="ARBA" id="ARBA00022827"/>
    </source>
</evidence>
<evidence type="ECO:0000313" key="10">
    <source>
        <dbReference type="Proteomes" id="UP001174909"/>
    </source>
</evidence>
<comment type="similarity">
    <text evidence="2">Belongs to the FAD-binding monooxygenase family.</text>
</comment>
<evidence type="ECO:0000256" key="7">
    <source>
        <dbReference type="ARBA" id="ARBA00023033"/>
    </source>
</evidence>
<comment type="similarity">
    <text evidence="8">Belongs to the FMO family.</text>
</comment>
<dbReference type="InterPro" id="IPR036188">
    <property type="entry name" value="FAD/NAD-bd_sf"/>
</dbReference>
<evidence type="ECO:0000256" key="5">
    <source>
        <dbReference type="ARBA" id="ARBA00022857"/>
    </source>
</evidence>
<keyword evidence="10" id="KW-1185">Reference proteome</keyword>
<evidence type="ECO:0000256" key="6">
    <source>
        <dbReference type="ARBA" id="ARBA00023002"/>
    </source>
</evidence>
<keyword evidence="7 8" id="KW-0503">Monooxygenase</keyword>
<dbReference type="GO" id="GO:0004499">
    <property type="term" value="F:N,N-dimethylaniline monooxygenase activity"/>
    <property type="evidence" value="ECO:0007669"/>
    <property type="project" value="InterPro"/>
</dbReference>
<evidence type="ECO:0000256" key="8">
    <source>
        <dbReference type="RuleBase" id="RU361177"/>
    </source>
</evidence>
<dbReference type="PANTHER" id="PTHR43098">
    <property type="entry name" value="L-ORNITHINE N(5)-MONOOXYGENASE-RELATED"/>
    <property type="match status" value="1"/>
</dbReference>
<keyword evidence="5" id="KW-0521">NADP</keyword>
<gene>
    <name evidence="9" type="ORF">GBAR_LOCUS6860</name>
</gene>